<name>A0A6A4HA63_9AGAR</name>
<organism evidence="1 2">
    <name type="scientific">Gymnopus androsaceus JB14</name>
    <dbReference type="NCBI Taxonomy" id="1447944"/>
    <lineage>
        <taxon>Eukaryota</taxon>
        <taxon>Fungi</taxon>
        <taxon>Dikarya</taxon>
        <taxon>Basidiomycota</taxon>
        <taxon>Agaricomycotina</taxon>
        <taxon>Agaricomycetes</taxon>
        <taxon>Agaricomycetidae</taxon>
        <taxon>Agaricales</taxon>
        <taxon>Marasmiineae</taxon>
        <taxon>Omphalotaceae</taxon>
        <taxon>Gymnopus</taxon>
    </lineage>
</organism>
<protein>
    <submittedName>
        <fullName evidence="1">Uncharacterized protein</fullName>
    </submittedName>
</protein>
<evidence type="ECO:0000313" key="2">
    <source>
        <dbReference type="Proteomes" id="UP000799118"/>
    </source>
</evidence>
<gene>
    <name evidence="1" type="ORF">BT96DRAFT_943084</name>
</gene>
<dbReference type="Proteomes" id="UP000799118">
    <property type="component" value="Unassembled WGS sequence"/>
</dbReference>
<dbReference type="EMBL" id="ML769548">
    <property type="protein sequence ID" value="KAE9394518.1"/>
    <property type="molecule type" value="Genomic_DNA"/>
</dbReference>
<sequence>MAVQVKHGRSTNSMLKKIDAASKQNYSPRSYEERDFQQPDAMWDPLTNMILGVCCKHGGSCSLEFCSMVEPKALLSCLHNKTVHLASEATVIAVTLLNGESKGYAAQPFCISPTSVKAAKESQSASFRIPYYLASDGAANQRQGASALTLKRKLTVRLDGDLFCSFSNLPLFNILCGDNHLEAPPHHIGFMTPEIAASLLAPNNHQDVTLMVHLLNALASLPELPLSASPSTKATRHILILLGELYHHLLDAYLDVDALLSKQLACLSTAAHLILALYNESKGGFIPVQLYFNVMSMIKNAYFCIAKTQRDNPLGCLWLILLGANGLEKVFGMV</sequence>
<evidence type="ECO:0000313" key="1">
    <source>
        <dbReference type="EMBL" id="KAE9394518.1"/>
    </source>
</evidence>
<proteinExistence type="predicted"/>
<reference evidence="1" key="1">
    <citation type="journal article" date="2019" name="Environ. Microbiol.">
        <title>Fungal ecological strategies reflected in gene transcription - a case study of two litter decomposers.</title>
        <authorList>
            <person name="Barbi F."/>
            <person name="Kohler A."/>
            <person name="Barry K."/>
            <person name="Baskaran P."/>
            <person name="Daum C."/>
            <person name="Fauchery L."/>
            <person name="Ihrmark K."/>
            <person name="Kuo A."/>
            <person name="LaButti K."/>
            <person name="Lipzen A."/>
            <person name="Morin E."/>
            <person name="Grigoriev I.V."/>
            <person name="Henrissat B."/>
            <person name="Lindahl B."/>
            <person name="Martin F."/>
        </authorList>
    </citation>
    <scope>NUCLEOTIDE SEQUENCE</scope>
    <source>
        <strain evidence="1">JB14</strain>
    </source>
</reference>
<keyword evidence="2" id="KW-1185">Reference proteome</keyword>
<dbReference type="AlphaFoldDB" id="A0A6A4HA63"/>
<dbReference type="OrthoDB" id="2691851at2759"/>
<accession>A0A6A4HA63</accession>